<proteinExistence type="predicted"/>
<accession>A0ABN8ME53</accession>
<evidence type="ECO:0000256" key="4">
    <source>
        <dbReference type="SAM" id="Phobius"/>
    </source>
</evidence>
<feature type="domain" description="C2" evidence="5">
    <location>
        <begin position="200"/>
        <end position="335"/>
    </location>
</feature>
<dbReference type="InterPro" id="IPR047897">
    <property type="entry name" value="Synaptotagmin-15/17_C2A"/>
</dbReference>
<dbReference type="SMART" id="SM00239">
    <property type="entry name" value="C2"/>
    <property type="match status" value="4"/>
</dbReference>
<keyword evidence="4" id="KW-1133">Transmembrane helix</keyword>
<feature type="region of interest" description="Disordered" evidence="3">
    <location>
        <begin position="1261"/>
        <end position="1293"/>
    </location>
</feature>
<organism evidence="6 7">
    <name type="scientific">Porites evermanni</name>
    <dbReference type="NCBI Taxonomy" id="104178"/>
    <lineage>
        <taxon>Eukaryota</taxon>
        <taxon>Metazoa</taxon>
        <taxon>Cnidaria</taxon>
        <taxon>Anthozoa</taxon>
        <taxon>Hexacorallia</taxon>
        <taxon>Scleractinia</taxon>
        <taxon>Fungiina</taxon>
        <taxon>Poritidae</taxon>
        <taxon>Porites</taxon>
    </lineage>
</organism>
<gene>
    <name evidence="6" type="ORF">PEVE_00032333</name>
</gene>
<dbReference type="InterPro" id="IPR035892">
    <property type="entry name" value="C2_domain_sf"/>
</dbReference>
<keyword evidence="4" id="KW-0812">Transmembrane</keyword>
<dbReference type="SUPFAM" id="SSF49562">
    <property type="entry name" value="C2 domain (Calcium/lipid-binding domain, CaLB)"/>
    <property type="match status" value="4"/>
</dbReference>
<feature type="domain" description="C2" evidence="5">
    <location>
        <begin position="55"/>
        <end position="185"/>
    </location>
</feature>
<dbReference type="Pfam" id="PF00168">
    <property type="entry name" value="C2"/>
    <property type="match status" value="4"/>
</dbReference>
<dbReference type="PROSITE" id="PS50004">
    <property type="entry name" value="C2"/>
    <property type="match status" value="4"/>
</dbReference>
<evidence type="ECO:0000313" key="7">
    <source>
        <dbReference type="Proteomes" id="UP001159427"/>
    </source>
</evidence>
<keyword evidence="2" id="KW-0175">Coiled coil</keyword>
<feature type="domain" description="C2" evidence="5">
    <location>
        <begin position="632"/>
        <end position="754"/>
    </location>
</feature>
<comment type="caution">
    <text evidence="6">The sequence shown here is derived from an EMBL/GenBank/DDBJ whole genome shotgun (WGS) entry which is preliminary data.</text>
</comment>
<reference evidence="6 7" key="1">
    <citation type="submission" date="2022-05" db="EMBL/GenBank/DDBJ databases">
        <authorList>
            <consortium name="Genoscope - CEA"/>
            <person name="William W."/>
        </authorList>
    </citation>
    <scope>NUCLEOTIDE SEQUENCE [LARGE SCALE GENOMIC DNA]</scope>
</reference>
<evidence type="ECO:0000259" key="5">
    <source>
        <dbReference type="PROSITE" id="PS50004"/>
    </source>
</evidence>
<feature type="compositionally biased region" description="Low complexity" evidence="3">
    <location>
        <begin position="441"/>
        <end position="455"/>
    </location>
</feature>
<evidence type="ECO:0000313" key="6">
    <source>
        <dbReference type="EMBL" id="CAH3027753.1"/>
    </source>
</evidence>
<feature type="region of interest" description="Disordered" evidence="3">
    <location>
        <begin position="1071"/>
        <end position="1110"/>
    </location>
</feature>
<feature type="compositionally biased region" description="Polar residues" evidence="3">
    <location>
        <begin position="1261"/>
        <end position="1283"/>
    </location>
</feature>
<dbReference type="EMBL" id="CALNXI010000470">
    <property type="protein sequence ID" value="CAH3027753.1"/>
    <property type="molecule type" value="Genomic_DNA"/>
</dbReference>
<dbReference type="InterPro" id="IPR000008">
    <property type="entry name" value="C2_dom"/>
</dbReference>
<dbReference type="InterPro" id="IPR001565">
    <property type="entry name" value="Synaptotagmin"/>
</dbReference>
<feature type="region of interest" description="Disordered" evidence="3">
    <location>
        <begin position="931"/>
        <end position="954"/>
    </location>
</feature>
<dbReference type="Proteomes" id="UP001159427">
    <property type="component" value="Unassembled WGS sequence"/>
</dbReference>
<dbReference type="PRINTS" id="PR00399">
    <property type="entry name" value="SYNAPTOTAGMN"/>
</dbReference>
<dbReference type="CDD" id="cd08390">
    <property type="entry name" value="C2A_Synaptotagmin-15-17"/>
    <property type="match status" value="1"/>
</dbReference>
<feature type="compositionally biased region" description="Polar residues" evidence="3">
    <location>
        <begin position="430"/>
        <end position="440"/>
    </location>
</feature>
<protein>
    <recommendedName>
        <fullName evidence="5">C2 domain-containing protein</fullName>
    </recommendedName>
</protein>
<dbReference type="PANTHER" id="PTHR10024">
    <property type="entry name" value="SYNAPTOTAGMIN"/>
    <property type="match status" value="1"/>
</dbReference>
<evidence type="ECO:0000256" key="3">
    <source>
        <dbReference type="SAM" id="MobiDB-lite"/>
    </source>
</evidence>
<keyword evidence="1" id="KW-0677">Repeat</keyword>
<feature type="domain" description="C2" evidence="5">
    <location>
        <begin position="500"/>
        <end position="621"/>
    </location>
</feature>
<dbReference type="Gene3D" id="2.60.40.150">
    <property type="entry name" value="C2 domain"/>
    <property type="match status" value="4"/>
</dbReference>
<feature type="compositionally biased region" description="Polar residues" evidence="3">
    <location>
        <begin position="1214"/>
        <end position="1223"/>
    </location>
</feature>
<feature type="compositionally biased region" description="Basic and acidic residues" evidence="3">
    <location>
        <begin position="1081"/>
        <end position="1098"/>
    </location>
</feature>
<keyword evidence="7" id="KW-1185">Reference proteome</keyword>
<feature type="region of interest" description="Disordered" evidence="3">
    <location>
        <begin position="1198"/>
        <end position="1228"/>
    </location>
</feature>
<feature type="region of interest" description="Disordered" evidence="3">
    <location>
        <begin position="852"/>
        <end position="871"/>
    </location>
</feature>
<sequence length="1293" mass="145139">LDACEFEIPKRYDPDERRDSNHSNNKIAIKEIDAAIYSNPDIIDDLAIPAPEPPPLGSLMFEVRYEKYEEQLNVHLIGAQRLPVRHLVTEPGNASHGGIIKCDPMVEVCLLPEEKPVVESYTQFGIQDPKFDEHFAFKLSSSQLNNKTLRFTVYDHKRRHKLTPIGHVLYSLKGLGKAGALEEKIIERNLKLNSQPYGHTRGEILVSLNYNPGFNTITIGIAKAKDLLNFDGQTCREYFVKVTEVCSGNKVKTKRSPATDGERNPLFNTTLSFQVSLQQLRHTSLVLTLVGRGKMRSKNTVGRAILGPSIYESDSERNHWGRMIMSPMKTVEQWHAMVRRFYENRNLSDNSTTFDTASETHRSPRAKFPVLPVALTVGLGLLSVILLVTLFLIRKRRKADKYKQYSQIAKTAVQPPQFAVRSIQQRLGTTKKSGFNSHTASSKVTSSEESLSPMSSAEDMFFDAQEGLETRTSRSVSSREPSPAPEEKDSEENEIYPLENIGRIWFNLEYDASAESLAVTLVKARNLSCRDKALKTCDPFVKLHILCPEEKNVAQSKCKRKTRRPNFDEMFYFNLPLSELQRCTLRLSIYDGFRASQQYIVGEVLFPLIDLDRNKKMQLWRDLQATEENQSELGEIHLSMSYYPTLDRLTIIVLRAANLKKMEPHGTDSYATVTFSVGNKIIKTKKGSVHHTTRDPLYNESFNFTASGDDLGTGTLLVSIMHSRGGGKEDKLIGRCFKIKMNNGQKGKSFERWDRDGVAQHRNLMHEIAMKKQITMYQREEKLLAKELREISKVKETLLQIRAPLRRRVQAAELEENLESLGNEGRNSRKSSVTTRKISVAANTSAQQKCTKDFGSAHGEGTSGINHRTLTTSVPDGYVPLSSVQNTRQRKISVLERGQRGLVTGNKLATQRKISAPAFIAGKTPISEKSDKSGFLPAIKTPKPPREGSPSLQRISPILDRPLSAPKTEEVVECRNRSPTTLTPIAPSRVDMAVLRAKSVPCDLPSHYAKTSKSRQRVISDTDEVTTLTMEETLRIKGKFRQIGHSVIAAALLKGLKQSGQLSSEAIHNMHKPISFTGEENGTKTDENKDVEAEAKEDGQEEEEVKQGYNKKSFRSLARKTININRLINAKSSSRIRGRSQSDPPNTSNPKSSLNNPAGITLNQAAEAETAINNSAHPKDSRPSQVGARIRRMDSAGEFQLDTNSSREDKESDNNFQTQQMYRRQSAVADPFRPLMNPRTAHARRRKNTFSGEPIEVFEKTQNNSLDTAPQANQADTQTTGNKTVRFAAEAWS</sequence>
<evidence type="ECO:0000256" key="1">
    <source>
        <dbReference type="ARBA" id="ARBA00022737"/>
    </source>
</evidence>
<name>A0ABN8ME53_9CNID</name>
<feature type="region of interest" description="Disordered" evidence="3">
    <location>
        <begin position="430"/>
        <end position="455"/>
    </location>
</feature>
<feature type="transmembrane region" description="Helical" evidence="4">
    <location>
        <begin position="370"/>
        <end position="393"/>
    </location>
</feature>
<keyword evidence="4" id="KW-0472">Membrane</keyword>
<dbReference type="CDD" id="cd00276">
    <property type="entry name" value="C2B_Synaptotagmin"/>
    <property type="match status" value="1"/>
</dbReference>
<dbReference type="PANTHER" id="PTHR10024:SF227">
    <property type="entry name" value="SYNAPTOTAGMIN 1"/>
    <property type="match status" value="1"/>
</dbReference>
<feature type="non-terminal residue" evidence="6">
    <location>
        <position position="1"/>
    </location>
</feature>
<feature type="region of interest" description="Disordered" evidence="3">
    <location>
        <begin position="469"/>
        <end position="493"/>
    </location>
</feature>
<evidence type="ECO:0000256" key="2">
    <source>
        <dbReference type="SAM" id="Coils"/>
    </source>
</evidence>
<feature type="coiled-coil region" evidence="2">
    <location>
        <begin position="777"/>
        <end position="831"/>
    </location>
</feature>
<feature type="region of interest" description="Disordered" evidence="3">
    <location>
        <begin position="1128"/>
        <end position="1158"/>
    </location>
</feature>